<evidence type="ECO:0000313" key="1">
    <source>
        <dbReference type="EMBL" id="CEK82528.1"/>
    </source>
</evidence>
<evidence type="ECO:0000313" key="2">
    <source>
        <dbReference type="EMBL" id="CEK82531.1"/>
    </source>
</evidence>
<dbReference type="AlphaFoldDB" id="A0A0B7ANY0"/>
<accession>A0A0B7ANY0</accession>
<sequence>MWRLVIRAGKSTQGFPLSHVLFNVNTSRITGDTSCVAHAELSSIYTHCYENPTLL</sequence>
<dbReference type="EMBL" id="HACG01035666">
    <property type="protein sequence ID" value="CEK82531.1"/>
    <property type="molecule type" value="Transcribed_RNA"/>
</dbReference>
<organism evidence="1">
    <name type="scientific">Arion vulgaris</name>
    <dbReference type="NCBI Taxonomy" id="1028688"/>
    <lineage>
        <taxon>Eukaryota</taxon>
        <taxon>Metazoa</taxon>
        <taxon>Spiralia</taxon>
        <taxon>Lophotrochozoa</taxon>
        <taxon>Mollusca</taxon>
        <taxon>Gastropoda</taxon>
        <taxon>Heterobranchia</taxon>
        <taxon>Euthyneura</taxon>
        <taxon>Panpulmonata</taxon>
        <taxon>Eupulmonata</taxon>
        <taxon>Stylommatophora</taxon>
        <taxon>Helicina</taxon>
        <taxon>Arionoidea</taxon>
        <taxon>Arionidae</taxon>
        <taxon>Arion</taxon>
    </lineage>
</organism>
<protein>
    <submittedName>
        <fullName evidence="1">Uncharacterized protein</fullName>
    </submittedName>
</protein>
<name>A0A0B7ANY0_9EUPU</name>
<dbReference type="EMBL" id="HACG01035663">
    <property type="protein sequence ID" value="CEK82528.1"/>
    <property type="molecule type" value="Transcribed_RNA"/>
</dbReference>
<proteinExistence type="predicted"/>
<reference evidence="1" key="1">
    <citation type="submission" date="2014-12" db="EMBL/GenBank/DDBJ databases">
        <title>Insight into the proteome of Arion vulgaris.</title>
        <authorList>
            <person name="Aradska J."/>
            <person name="Bulat T."/>
            <person name="Smidak R."/>
            <person name="Sarate P."/>
            <person name="Gangsoo J."/>
            <person name="Sialana F."/>
            <person name="Bilban M."/>
            <person name="Lubec G."/>
        </authorList>
    </citation>
    <scope>NUCLEOTIDE SEQUENCE</scope>
    <source>
        <tissue evidence="1">Skin</tissue>
    </source>
</reference>
<gene>
    <name evidence="1" type="primary">ORF132087</name>
    <name evidence="2" type="synonym">ORF132113</name>
</gene>